<keyword evidence="3 6" id="KW-0808">Transferase</keyword>
<dbReference type="NCBIfam" id="TIGR00186">
    <property type="entry name" value="rRNA_methyl_3"/>
    <property type="match status" value="1"/>
</dbReference>
<comment type="caution">
    <text evidence="6">The sequence shown here is derived from an EMBL/GenBank/DDBJ whole genome shotgun (WGS) entry which is preliminary data.</text>
</comment>
<feature type="compositionally biased region" description="Acidic residues" evidence="4">
    <location>
        <begin position="30"/>
        <end position="41"/>
    </location>
</feature>
<dbReference type="SUPFAM" id="SSF75217">
    <property type="entry name" value="alpha/beta knot"/>
    <property type="match status" value="1"/>
</dbReference>
<organism evidence="6 7">
    <name type="scientific">Trichococcus patagoniensis</name>
    <dbReference type="NCBI Taxonomy" id="382641"/>
    <lineage>
        <taxon>Bacteria</taxon>
        <taxon>Bacillati</taxon>
        <taxon>Bacillota</taxon>
        <taxon>Bacilli</taxon>
        <taxon>Lactobacillales</taxon>
        <taxon>Carnobacteriaceae</taxon>
        <taxon>Trichococcus</taxon>
    </lineage>
</organism>
<feature type="region of interest" description="Disordered" evidence="4">
    <location>
        <begin position="1"/>
        <end position="41"/>
    </location>
</feature>
<dbReference type="EMBL" id="QAOM01000011">
    <property type="protein sequence ID" value="PTQ83982.1"/>
    <property type="molecule type" value="Genomic_DNA"/>
</dbReference>
<comment type="similarity">
    <text evidence="1">Belongs to the class IV-like SAM-binding methyltransferase superfamily. RNA methyltransferase TrmH family.</text>
</comment>
<dbReference type="InterPro" id="IPR029028">
    <property type="entry name" value="Alpha/beta_knot_MTases"/>
</dbReference>
<keyword evidence="2 6" id="KW-0489">Methyltransferase</keyword>
<dbReference type="AlphaFoldDB" id="A0A2T5IJJ1"/>
<dbReference type="InterPro" id="IPR029064">
    <property type="entry name" value="Ribosomal_eL30-like_sf"/>
</dbReference>
<dbReference type="Pfam" id="PF08032">
    <property type="entry name" value="SpoU_sub_bind"/>
    <property type="match status" value="1"/>
</dbReference>
<dbReference type="Proteomes" id="UP000244161">
    <property type="component" value="Unassembled WGS sequence"/>
</dbReference>
<dbReference type="PANTHER" id="PTHR46429:SF1">
    <property type="entry name" value="23S RRNA (GUANOSINE-2'-O-)-METHYLTRANSFERASE RLMB"/>
    <property type="match status" value="1"/>
</dbReference>
<dbReference type="InterPro" id="IPR029026">
    <property type="entry name" value="tRNA_m1G_MTases_N"/>
</dbReference>
<dbReference type="FunFam" id="3.40.1280.10:FF:000008">
    <property type="entry name" value="Group 3 RNA methyltransferase TrmH"/>
    <property type="match status" value="1"/>
</dbReference>
<feature type="domain" description="RNA 2-O ribose methyltransferase substrate binding" evidence="5">
    <location>
        <begin position="43"/>
        <end position="118"/>
    </location>
</feature>
<dbReference type="GO" id="GO:0005829">
    <property type="term" value="C:cytosol"/>
    <property type="evidence" value="ECO:0007669"/>
    <property type="project" value="TreeGrafter"/>
</dbReference>
<dbReference type="InterPro" id="IPR013123">
    <property type="entry name" value="SpoU_subst-bd"/>
</dbReference>
<dbReference type="SMART" id="SM00967">
    <property type="entry name" value="SpoU_sub_bind"/>
    <property type="match status" value="1"/>
</dbReference>
<proteinExistence type="inferred from homology"/>
<evidence type="ECO:0000313" key="7">
    <source>
        <dbReference type="Proteomes" id="UP000244161"/>
    </source>
</evidence>
<dbReference type="Pfam" id="PF00588">
    <property type="entry name" value="SpoU_methylase"/>
    <property type="match status" value="1"/>
</dbReference>
<dbReference type="InterPro" id="IPR004441">
    <property type="entry name" value="rRNA_MeTrfase_TrmH"/>
</dbReference>
<accession>A0A2T5IJJ1</accession>
<evidence type="ECO:0000256" key="4">
    <source>
        <dbReference type="SAM" id="MobiDB-lite"/>
    </source>
</evidence>
<evidence type="ECO:0000313" key="6">
    <source>
        <dbReference type="EMBL" id="PTQ83982.1"/>
    </source>
</evidence>
<dbReference type="GO" id="GO:0032259">
    <property type="term" value="P:methylation"/>
    <property type="evidence" value="ECO:0007669"/>
    <property type="project" value="UniProtKB-KW"/>
</dbReference>
<dbReference type="Gene3D" id="3.30.1330.30">
    <property type="match status" value="1"/>
</dbReference>
<dbReference type="GO" id="GO:0006396">
    <property type="term" value="P:RNA processing"/>
    <property type="evidence" value="ECO:0007669"/>
    <property type="project" value="InterPro"/>
</dbReference>
<name>A0A2T5IJJ1_9LACT</name>
<reference evidence="6 7" key="1">
    <citation type="submission" date="2018-04" db="EMBL/GenBank/DDBJ databases">
        <title>Genomic Encyclopedia of Archaeal and Bacterial Type Strains, Phase II (KMG-II): from individual species to whole genera.</title>
        <authorList>
            <person name="Goeker M."/>
        </authorList>
    </citation>
    <scope>NUCLEOTIDE SEQUENCE [LARGE SCALE GENOMIC DNA]</scope>
    <source>
        <strain evidence="6 7">DSM 18806</strain>
    </source>
</reference>
<feature type="compositionally biased region" description="Basic and acidic residues" evidence="4">
    <location>
        <begin position="8"/>
        <end position="29"/>
    </location>
</feature>
<sequence>MKNKPNRAFKDTRNAPKKGRPEPKRRDDRNDNEEKEIPENEDFVMGRHPVLELLRSDRDVNKLFIQDGLGGEKLGDIIALAKDRKIQIQAVPKSKLDTLSDNAVHQGVIAATAAFQYAVLDDLFEAAAAKNEDPFFIILDGVEDPHNLGSVLRTADACGAHGVIIPKRRAVGLTATVAKASTGAIEHVPVVRVTNLHRTIEELKERGVWIYATDMKGQDYRQWDTTLPLAMIIGNEGKGVSRLLKESADGLLTIPMVGHVQSLNAGVAAGLMMYEVFRKRHS</sequence>
<dbReference type="InterPro" id="IPR001537">
    <property type="entry name" value="SpoU_MeTrfase"/>
</dbReference>
<dbReference type="GO" id="GO:0003723">
    <property type="term" value="F:RNA binding"/>
    <property type="evidence" value="ECO:0007669"/>
    <property type="project" value="InterPro"/>
</dbReference>
<dbReference type="GO" id="GO:0008173">
    <property type="term" value="F:RNA methyltransferase activity"/>
    <property type="evidence" value="ECO:0007669"/>
    <property type="project" value="InterPro"/>
</dbReference>
<dbReference type="OrthoDB" id="9794400at2"/>
<evidence type="ECO:0000256" key="2">
    <source>
        <dbReference type="ARBA" id="ARBA00022603"/>
    </source>
</evidence>
<gene>
    <name evidence="6" type="ORF">C8U37_11167</name>
</gene>
<dbReference type="PANTHER" id="PTHR46429">
    <property type="entry name" value="23S RRNA (GUANOSINE-2'-O-)-METHYLTRANSFERASE RLMB"/>
    <property type="match status" value="1"/>
</dbReference>
<keyword evidence="7" id="KW-1185">Reference proteome</keyword>
<dbReference type="CDD" id="cd18103">
    <property type="entry name" value="SpoU-like_RlmB"/>
    <property type="match status" value="1"/>
</dbReference>
<evidence type="ECO:0000256" key="3">
    <source>
        <dbReference type="ARBA" id="ARBA00022679"/>
    </source>
</evidence>
<evidence type="ECO:0000256" key="1">
    <source>
        <dbReference type="ARBA" id="ARBA00007228"/>
    </source>
</evidence>
<protein>
    <submittedName>
        <fullName evidence="6">23S rRNA (Guanosine2251-2'-O)-methyltransferase</fullName>
    </submittedName>
</protein>
<dbReference type="Gene3D" id="3.40.1280.10">
    <property type="match status" value="1"/>
</dbReference>
<evidence type="ECO:0000259" key="5">
    <source>
        <dbReference type="SMART" id="SM00967"/>
    </source>
</evidence>
<dbReference type="SUPFAM" id="SSF55315">
    <property type="entry name" value="L30e-like"/>
    <property type="match status" value="1"/>
</dbReference>